<organism evidence="1 2">
    <name type="scientific">Dolichospermum flos-aquae CCAP 1403/13F</name>
    <dbReference type="NCBI Taxonomy" id="315271"/>
    <lineage>
        <taxon>Bacteria</taxon>
        <taxon>Bacillati</taxon>
        <taxon>Cyanobacteriota</taxon>
        <taxon>Cyanophyceae</taxon>
        <taxon>Nostocales</taxon>
        <taxon>Aphanizomenonaceae</taxon>
        <taxon>Dolichospermum</taxon>
    </lineage>
</organism>
<dbReference type="RefSeq" id="WP_168694570.1">
    <property type="nucleotide sequence ID" value="NZ_CP051206.1"/>
</dbReference>
<proteinExistence type="predicted"/>
<sequence length="261" mass="29894">MPTLRVNCFTSLPIFSLLISGSWVFVCEYSPVQAQTSNNMPIFAQATLPYLQEIPINQQPLPQLQPGKFYQSQGTQYSQYNQNFDRYFVYVDSNNYEILQRVRQIEPNAYIRNYKGRNVIQSGVFNGQSNAQKRVRELEFNGISGAKIVNSENIELTPNYSVQPVMSYNAPGYNDQNYANNYQQEKRNSYYVVIPGNANSLHSLGTEIRQKVSININVFRRTQPLGTHIAVGPFSDRLEAEQWNSYLKSSGYGNARVYYGK</sequence>
<accession>A0A6H2BVZ4</accession>
<reference evidence="1 2" key="1">
    <citation type="submission" date="2020-04" db="EMBL/GenBank/DDBJ databases">
        <title>Genome-Wide Identification of 5-Methylcytosine Sites in Bacterial Genomes By High-Throughput Sequencing of MspJI Restriction Fragments.</title>
        <authorList>
            <person name="Wu V."/>
        </authorList>
    </citation>
    <scope>NUCLEOTIDE SEQUENCE [LARGE SCALE GENOMIC DNA]</scope>
    <source>
        <strain evidence="1 2">CCAP 1403/13f</strain>
    </source>
</reference>
<evidence type="ECO:0000313" key="2">
    <source>
        <dbReference type="Proteomes" id="UP000502433"/>
    </source>
</evidence>
<dbReference type="AlphaFoldDB" id="A0A6H2BVZ4"/>
<dbReference type="Proteomes" id="UP000502433">
    <property type="component" value="Chromosome"/>
</dbReference>
<dbReference type="EMBL" id="CP051206">
    <property type="protein sequence ID" value="QJB42879.1"/>
    <property type="molecule type" value="Genomic_DNA"/>
</dbReference>
<evidence type="ECO:0000313" key="1">
    <source>
        <dbReference type="EMBL" id="QJB42879.1"/>
    </source>
</evidence>
<protein>
    <recommendedName>
        <fullName evidence="3">SPOR domain-containing protein</fullName>
    </recommendedName>
</protein>
<name>A0A6H2BVZ4_DOLFA</name>
<evidence type="ECO:0008006" key="3">
    <source>
        <dbReference type="Google" id="ProtNLM"/>
    </source>
</evidence>
<dbReference type="KEGG" id="dfs:HGD76_00025"/>
<gene>
    <name evidence="1" type="ORF">HGD76_00025</name>
</gene>
<reference evidence="1 2" key="2">
    <citation type="submission" date="2020-04" db="EMBL/GenBank/DDBJ databases">
        <authorList>
            <person name="Fomenkov A."/>
            <person name="Anton B.P."/>
            <person name="Roberts R.J."/>
        </authorList>
    </citation>
    <scope>NUCLEOTIDE SEQUENCE [LARGE SCALE GENOMIC DNA]</scope>
    <source>
        <strain evidence="1 2">CCAP 1403/13f</strain>
    </source>
</reference>